<name>G8BZV9_TETPH</name>
<dbReference type="STRING" id="1071381.G8BZV9"/>
<dbReference type="Pfam" id="PF00660">
    <property type="entry name" value="SRP1_TIP1"/>
    <property type="match status" value="1"/>
</dbReference>
<feature type="chain" id="PRO_5003508764" evidence="1">
    <location>
        <begin position="20"/>
        <end position="287"/>
    </location>
</feature>
<reference evidence="2 3" key="1">
    <citation type="journal article" date="2011" name="Proc. Natl. Acad. Sci. U.S.A.">
        <title>Evolutionary erosion of yeast sex chromosomes by mating-type switching accidents.</title>
        <authorList>
            <person name="Gordon J.L."/>
            <person name="Armisen D."/>
            <person name="Proux-Wera E."/>
            <person name="Oheigeartaigh S.S."/>
            <person name="Byrne K.P."/>
            <person name="Wolfe K.H."/>
        </authorList>
    </citation>
    <scope>NUCLEOTIDE SEQUENCE [LARGE SCALE GENOMIC DNA]</scope>
    <source>
        <strain evidence="3">ATCC 24235 / CBS 4417 / NBRC 1672 / NRRL Y-8282 / UCD 70-5</strain>
    </source>
</reference>
<keyword evidence="3" id="KW-1185">Reference proteome</keyword>
<sequence length="287" mass="28899">MKFQTQYIALLAFAAYARALTSEEQVQEMEILLSDVNANLAQYAGLLGQVAIPDELFDIYFVMATATDDSYTTLLAQLDMNEISSMMTALPWYSSRLQPLLTAFDAVVTTPAAATSAAATSAAVTSAAATSAVATSAAANVAVTSAAATSAAATSANVAVTSASAANSAIVTSAAADVAETISTSGFNTVAISNTISSNITFSSQYAGVSNSTVTSTLLNTVTQETTTCPESDSKTSAVASTSGVSTKLQVQTSKSSSVAIHQQTDNGAAKFGVSAGVLAAAAAMLL</sequence>
<organism evidence="2 3">
    <name type="scientific">Tetrapisispora phaffii (strain ATCC 24235 / CBS 4417 / NBRC 1672 / NRRL Y-8282 / UCD 70-5)</name>
    <name type="common">Yeast</name>
    <name type="synonym">Fabospora phaffii</name>
    <dbReference type="NCBI Taxonomy" id="1071381"/>
    <lineage>
        <taxon>Eukaryota</taxon>
        <taxon>Fungi</taxon>
        <taxon>Dikarya</taxon>
        <taxon>Ascomycota</taxon>
        <taxon>Saccharomycotina</taxon>
        <taxon>Saccharomycetes</taxon>
        <taxon>Saccharomycetales</taxon>
        <taxon>Saccharomycetaceae</taxon>
        <taxon>Tetrapisispora</taxon>
    </lineage>
</organism>
<dbReference type="InterPro" id="IPR050788">
    <property type="entry name" value="Yeast_SRP1/TIP1_CWP"/>
</dbReference>
<dbReference type="GO" id="GO:0000324">
    <property type="term" value="C:fungal-type vacuole"/>
    <property type="evidence" value="ECO:0007669"/>
    <property type="project" value="TreeGrafter"/>
</dbReference>
<dbReference type="GeneID" id="11531722"/>
<gene>
    <name evidence="2" type="primary">TPHA0L00800</name>
    <name evidence="2" type="ordered locus">TPHA_0L00800</name>
</gene>
<dbReference type="PANTHER" id="PTHR31002">
    <property type="entry name" value="SERIPAUPERIN"/>
    <property type="match status" value="1"/>
</dbReference>
<evidence type="ECO:0000256" key="1">
    <source>
        <dbReference type="SAM" id="SignalP"/>
    </source>
</evidence>
<dbReference type="InterPro" id="IPR000992">
    <property type="entry name" value="SRP1_TIP1"/>
</dbReference>
<proteinExistence type="predicted"/>
<evidence type="ECO:0000313" key="2">
    <source>
        <dbReference type="EMBL" id="CCE65437.1"/>
    </source>
</evidence>
<evidence type="ECO:0000313" key="3">
    <source>
        <dbReference type="Proteomes" id="UP000005666"/>
    </source>
</evidence>
<keyword evidence="1" id="KW-0732">Signal</keyword>
<dbReference type="PANTHER" id="PTHR31002:SF34">
    <property type="entry name" value="CELL WALL PROTEIN CWP1-RELATED"/>
    <property type="match status" value="1"/>
</dbReference>
<dbReference type="OMA" id="ITECTEC"/>
<dbReference type="eggNOG" id="ENOG502S6R6">
    <property type="taxonomic scope" value="Eukaryota"/>
</dbReference>
<dbReference type="GO" id="GO:0009277">
    <property type="term" value="C:fungal-type cell wall"/>
    <property type="evidence" value="ECO:0007669"/>
    <property type="project" value="TreeGrafter"/>
</dbReference>
<dbReference type="AlphaFoldDB" id="G8BZV9"/>
<dbReference type="KEGG" id="tpf:TPHA_0L00800"/>
<dbReference type="HOGENOM" id="CLU_071083_0_0_1"/>
<dbReference type="GO" id="GO:0031505">
    <property type="term" value="P:fungal-type cell wall organization"/>
    <property type="evidence" value="ECO:0007669"/>
    <property type="project" value="TreeGrafter"/>
</dbReference>
<feature type="signal peptide" evidence="1">
    <location>
        <begin position="1"/>
        <end position="19"/>
    </location>
</feature>
<accession>G8BZV9</accession>
<dbReference type="EMBL" id="HE612867">
    <property type="protein sequence ID" value="CCE65437.1"/>
    <property type="molecule type" value="Genomic_DNA"/>
</dbReference>
<dbReference type="PROSITE" id="PS00724">
    <property type="entry name" value="SRP1_TIP1"/>
    <property type="match status" value="1"/>
</dbReference>
<dbReference type="OrthoDB" id="4069694at2759"/>
<dbReference type="GO" id="GO:0005199">
    <property type="term" value="F:structural constituent of cell wall"/>
    <property type="evidence" value="ECO:0007669"/>
    <property type="project" value="TreeGrafter"/>
</dbReference>
<dbReference type="RefSeq" id="XP_003687871.1">
    <property type="nucleotide sequence ID" value="XM_003687823.1"/>
</dbReference>
<protein>
    <submittedName>
        <fullName evidence="2">Uncharacterized protein</fullName>
    </submittedName>
</protein>
<dbReference type="Proteomes" id="UP000005666">
    <property type="component" value="Chromosome 12"/>
</dbReference>